<feature type="region of interest" description="Disordered" evidence="1">
    <location>
        <begin position="1"/>
        <end position="48"/>
    </location>
</feature>
<dbReference type="GO" id="GO:0008408">
    <property type="term" value="F:3'-5' exonuclease activity"/>
    <property type="evidence" value="ECO:0007669"/>
    <property type="project" value="InterPro"/>
</dbReference>
<dbReference type="PANTHER" id="PTHR47765:SF2">
    <property type="entry name" value="EXONUCLEASE MUT-7 HOMOLOG"/>
    <property type="match status" value="1"/>
</dbReference>
<feature type="compositionally biased region" description="Acidic residues" evidence="1">
    <location>
        <begin position="1"/>
        <end position="10"/>
    </location>
</feature>
<reference evidence="3" key="1">
    <citation type="submission" date="2021-02" db="EMBL/GenBank/DDBJ databases">
        <authorList>
            <person name="Nowell W R."/>
        </authorList>
    </citation>
    <scope>NUCLEOTIDE SEQUENCE</scope>
</reference>
<dbReference type="GO" id="GO:0006139">
    <property type="term" value="P:nucleobase-containing compound metabolic process"/>
    <property type="evidence" value="ECO:0007669"/>
    <property type="project" value="InterPro"/>
</dbReference>
<dbReference type="Pfam" id="PF01612">
    <property type="entry name" value="DNA_pol_A_exo1"/>
    <property type="match status" value="1"/>
</dbReference>
<dbReference type="InterPro" id="IPR052408">
    <property type="entry name" value="Exonuclease_MUT-7-like"/>
</dbReference>
<dbReference type="Proteomes" id="UP000663889">
    <property type="component" value="Unassembled WGS sequence"/>
</dbReference>
<comment type="caution">
    <text evidence="3">The sequence shown here is derived from an EMBL/GenBank/DDBJ whole genome shotgun (WGS) entry which is preliminary data.</text>
</comment>
<dbReference type="GO" id="GO:0003676">
    <property type="term" value="F:nucleic acid binding"/>
    <property type="evidence" value="ECO:0007669"/>
    <property type="project" value="InterPro"/>
</dbReference>
<gene>
    <name evidence="3" type="ORF">SEV965_LOCUS12820</name>
</gene>
<evidence type="ECO:0000313" key="4">
    <source>
        <dbReference type="Proteomes" id="UP000663889"/>
    </source>
</evidence>
<proteinExistence type="predicted"/>
<organism evidence="3 4">
    <name type="scientific">Rotaria sordida</name>
    <dbReference type="NCBI Taxonomy" id="392033"/>
    <lineage>
        <taxon>Eukaryota</taxon>
        <taxon>Metazoa</taxon>
        <taxon>Spiralia</taxon>
        <taxon>Gnathifera</taxon>
        <taxon>Rotifera</taxon>
        <taxon>Eurotatoria</taxon>
        <taxon>Bdelloidea</taxon>
        <taxon>Philodinida</taxon>
        <taxon>Philodinidae</taxon>
        <taxon>Rotaria</taxon>
    </lineage>
</organism>
<dbReference type="InterPro" id="IPR002562">
    <property type="entry name" value="3'-5'_exonuclease_dom"/>
</dbReference>
<protein>
    <recommendedName>
        <fullName evidence="2">3'-5' exonuclease domain-containing protein</fullName>
    </recommendedName>
</protein>
<dbReference type="InterPro" id="IPR036397">
    <property type="entry name" value="RNaseH_sf"/>
</dbReference>
<dbReference type="EMBL" id="CAJNOU010000591">
    <property type="protein sequence ID" value="CAF1040922.1"/>
    <property type="molecule type" value="Genomic_DNA"/>
</dbReference>
<dbReference type="InterPro" id="IPR012337">
    <property type="entry name" value="RNaseH-like_sf"/>
</dbReference>
<dbReference type="PANTHER" id="PTHR47765">
    <property type="entry name" value="3'-5' EXONUCLEASE DOMAIN-CONTAINING PROTEIN"/>
    <property type="match status" value="1"/>
</dbReference>
<evidence type="ECO:0000259" key="2">
    <source>
        <dbReference type="Pfam" id="PF01612"/>
    </source>
</evidence>
<accession>A0A814JRN2</accession>
<dbReference type="Gene3D" id="3.30.420.10">
    <property type="entry name" value="Ribonuclease H-like superfamily/Ribonuclease H"/>
    <property type="match status" value="1"/>
</dbReference>
<evidence type="ECO:0000256" key="1">
    <source>
        <dbReference type="SAM" id="MobiDB-lite"/>
    </source>
</evidence>
<dbReference type="SUPFAM" id="SSF53098">
    <property type="entry name" value="Ribonuclease H-like"/>
    <property type="match status" value="1"/>
</dbReference>
<evidence type="ECO:0000313" key="3">
    <source>
        <dbReference type="EMBL" id="CAF1040922.1"/>
    </source>
</evidence>
<feature type="domain" description="3'-5' exonuclease" evidence="2">
    <location>
        <begin position="608"/>
        <end position="663"/>
    </location>
</feature>
<name>A0A814JRN2_9BILA</name>
<sequence length="700" mass="82282">MILESDDTDHDDNILFGNDTSTDDSEHGKNSKTVFIESKKKPSNTQSDSSYNFSNYLEIYEQIYKFYCHDEHKQWQLLFSDIIKQSSTPYQILYMFLDHTLSTTNNKKHKMVIPFIEQFKQIKPLNKNIELDETIKHNILLKICRRCLFSQLESIIDIFDLRSIDNRLIVINFINEQIEQHQDIIFISQLTKILKLFEINAIPFEKIIIPLILKSQWETIKLVVEDNKILQRKLLQTIDDLISTDKTKVRCLLAEYSIGINSNYIDIHILKRAARKLLKQYNFDLHDFPNLAMHEKISFLKTLFVRKYLERKNICDNEDDESWSEQIKELIHDNRDLQIKLIDLFVDYTDLDSGDEWARFYNLEDFEIPEQVRIHRQNILKNDTITRSISIKPSICLTKQLKDNIYKPTILLSDIVYIETDSDVDPFLNRFECARCNVGSHLPFVGFDCETFMDPTQRTLNSQIISTIQLASLLISRNQYLYGVFDMLALRLQFDIKSLAELAQRLFCSRDFILLTYNYACDTSSLIENYPSMNHALMQGTAVIDLFRVQQYVTYNYACDTSSLIENYPSMNDALMQGTAVIDLFRVQQYILEHCPQVFPYYDVLLNSKSRGLSELVRLCFGRPLDKSMQTSDWRKRPLKQAQLIYSVLDARVLVDIALLIEKRTHSLQIPWSWSNFKGYIWTNKAFKKRVGMSQKLENS</sequence>
<dbReference type="AlphaFoldDB" id="A0A814JRN2"/>